<dbReference type="Gene3D" id="2.60.40.1930">
    <property type="match status" value="1"/>
</dbReference>
<sequence>MRNGQVYISWQSCCAIISNVLYSPFHMIPTRYASIRSVVLATGLVITASLLAFRYPADDAIQRIVQGLQLFYARTLPEKVYIQFDKPFYATGETVWFKAYAVMADSHRADTLSKVLYVDMVSEKKQIVFRRTLRLQNGLATGDFALPDTLQPGHYLVRAYTNWMRNAGEDFFYSHQLAIWGAAAPSSDEGPATRPQKSKGSSKAVAADVDVQFFPEGGNLVDELESEVGFKVVDETGRGVSSQGKVMTADGTVVTTFTSRHAGMGSFRLIPQSGQRYEAEVTLPDGRRATYPLPRSQPSGWLLRVTETQEYYMAIIRRRASAAEPSQSTAVLLAHVRGAVVYTGQTPVNGNEAFITRIPKSKFPAGIAHFTLFDARNEPQCERLVFTPETEPVRVRIATDKQAYGPREPVKLRIETSGAGGQPVSANVSVAVAALQGQPGEGATITSHLLLTSDLGGYVEDAAYYLQDQQPATRQALNDLLLTQGWRRFVWKKQLAGTLPPAEFALEQGLTLGGQVLTAARKPAPATRLTYLQAQPDKAFYTAETDKEGLFLFEGLKGTDTAKIALQARTPENKRNLFIRLTPPPTTAGVILAPLPAMPSATVSDYIRLSQRQQVAESQLHPNAVKTIALGNIRVKAKKSGSTPSPLNSLPRPYSLANVKEFRVADMPESNRALLTVEEFLQGRVILRPNQAPPLYLLDGIPTSGANKTSMSEVESIDVLSGNNVAIFGSIGAGGVISIFSRNALTHRYSESYKTKEGDKGMLTISFPGYYKGREFYTPRFADAKTKNQPDPRHTTLSWNPTVQTDATGQATLSFYTSDAPGEYRVTVEGMTAGGQPVQGVGQITCTR</sequence>
<feature type="region of interest" description="Disordered" evidence="1">
    <location>
        <begin position="184"/>
        <end position="203"/>
    </location>
</feature>
<dbReference type="AlphaFoldDB" id="A0A428K935"/>
<keyword evidence="2" id="KW-0812">Transmembrane</keyword>
<gene>
    <name evidence="3" type="ORF">EI293_13185</name>
</gene>
<comment type="caution">
    <text evidence="3">The sequence shown here is derived from an EMBL/GenBank/DDBJ whole genome shotgun (WGS) entry which is preliminary data.</text>
</comment>
<keyword evidence="2" id="KW-1133">Transmembrane helix</keyword>
<organism evidence="3 4">
    <name type="scientific">Hymenobacter perfusus</name>
    <dbReference type="NCBI Taxonomy" id="1236770"/>
    <lineage>
        <taxon>Bacteria</taxon>
        <taxon>Pseudomonadati</taxon>
        <taxon>Bacteroidota</taxon>
        <taxon>Cytophagia</taxon>
        <taxon>Cytophagales</taxon>
        <taxon>Hymenobacteraceae</taxon>
        <taxon>Hymenobacter</taxon>
    </lineage>
</organism>
<reference evidence="3 4" key="1">
    <citation type="submission" date="2018-12" db="EMBL/GenBank/DDBJ databases">
        <authorList>
            <person name="Feng G."/>
            <person name="Zhu H."/>
        </authorList>
    </citation>
    <scope>NUCLEOTIDE SEQUENCE [LARGE SCALE GENOMIC DNA]</scope>
    <source>
        <strain evidence="3 4">LMG 26000</strain>
    </source>
</reference>
<evidence type="ECO:0000256" key="2">
    <source>
        <dbReference type="SAM" id="Phobius"/>
    </source>
</evidence>
<dbReference type="SUPFAM" id="SSF56935">
    <property type="entry name" value="Porins"/>
    <property type="match status" value="1"/>
</dbReference>
<evidence type="ECO:0000313" key="3">
    <source>
        <dbReference type="EMBL" id="RSK42748.1"/>
    </source>
</evidence>
<feature type="transmembrane region" description="Helical" evidence="2">
    <location>
        <begin position="37"/>
        <end position="55"/>
    </location>
</feature>
<dbReference type="Proteomes" id="UP000270291">
    <property type="component" value="Unassembled WGS sequence"/>
</dbReference>
<keyword evidence="4" id="KW-1185">Reference proteome</keyword>
<dbReference type="EMBL" id="RWIU01000004">
    <property type="protein sequence ID" value="RSK42748.1"/>
    <property type="molecule type" value="Genomic_DNA"/>
</dbReference>
<evidence type="ECO:0000313" key="4">
    <source>
        <dbReference type="Proteomes" id="UP000270291"/>
    </source>
</evidence>
<proteinExistence type="predicted"/>
<name>A0A428K935_9BACT</name>
<dbReference type="InterPro" id="IPR037066">
    <property type="entry name" value="Plug_dom_sf"/>
</dbReference>
<protein>
    <submittedName>
        <fullName evidence="3">Uncharacterized protein</fullName>
    </submittedName>
</protein>
<keyword evidence="2" id="KW-0472">Membrane</keyword>
<accession>A0A428K935</accession>
<evidence type="ECO:0000256" key="1">
    <source>
        <dbReference type="SAM" id="MobiDB-lite"/>
    </source>
</evidence>
<dbReference type="Gene3D" id="2.170.130.10">
    <property type="entry name" value="TonB-dependent receptor, plug domain"/>
    <property type="match status" value="1"/>
</dbReference>
<dbReference type="OrthoDB" id="679547at2"/>